<keyword evidence="1" id="KW-1133">Transmembrane helix</keyword>
<sequence>MKSILAYFDKPLLKVSLVFGLVTGILVFIFFLGLYMIGIVPLGNNKVMDFGIHIIMIAGACWYFRKKVGNGFLHLWEALTIGYVVNTIGALIAGWLIYFFVTYVDPAVFTNYIAEMKSLMMEGKAELVKNIGEAEFMKMYNGVGSMQTSEIIMDEVSKKTVMGIIPILIISLIFRKQDYGVFHNNKS</sequence>
<keyword evidence="1" id="KW-0472">Membrane</keyword>
<organism evidence="2 3">
    <name type="scientific">Dyadobacter linearis</name>
    <dbReference type="NCBI Taxonomy" id="2823330"/>
    <lineage>
        <taxon>Bacteria</taxon>
        <taxon>Pseudomonadati</taxon>
        <taxon>Bacteroidota</taxon>
        <taxon>Cytophagia</taxon>
        <taxon>Cytophagales</taxon>
        <taxon>Spirosomataceae</taxon>
        <taxon>Dyadobacter</taxon>
    </lineage>
</organism>
<dbReference type="EMBL" id="CAJRAU010000003">
    <property type="protein sequence ID" value="CAG5070029.1"/>
    <property type="molecule type" value="Genomic_DNA"/>
</dbReference>
<proteinExistence type="predicted"/>
<accession>A0ABM8UR68</accession>
<gene>
    <name evidence="2" type="ORF">DYBT9623_02769</name>
</gene>
<keyword evidence="1" id="KW-0812">Transmembrane</keyword>
<dbReference type="InterPro" id="IPR025250">
    <property type="entry name" value="DUF4199"/>
</dbReference>
<evidence type="ECO:0008006" key="4">
    <source>
        <dbReference type="Google" id="ProtNLM"/>
    </source>
</evidence>
<feature type="transmembrane region" description="Helical" evidence="1">
    <location>
        <begin position="47"/>
        <end position="64"/>
    </location>
</feature>
<feature type="transmembrane region" description="Helical" evidence="1">
    <location>
        <begin position="12"/>
        <end position="35"/>
    </location>
</feature>
<reference evidence="2 3" key="1">
    <citation type="submission" date="2021-04" db="EMBL/GenBank/DDBJ databases">
        <authorList>
            <person name="Rodrigo-Torres L."/>
            <person name="Arahal R. D."/>
            <person name="Lucena T."/>
        </authorList>
    </citation>
    <scope>NUCLEOTIDE SEQUENCE [LARGE SCALE GENOMIC DNA]</scope>
    <source>
        <strain evidence="2 3">CECT 9623</strain>
    </source>
</reference>
<protein>
    <recommendedName>
        <fullName evidence="4">DUF4199 domain-containing protein</fullName>
    </recommendedName>
</protein>
<keyword evidence="3" id="KW-1185">Reference proteome</keyword>
<dbReference type="RefSeq" id="WP_215234101.1">
    <property type="nucleotide sequence ID" value="NZ_CAJRAU010000003.1"/>
</dbReference>
<evidence type="ECO:0000256" key="1">
    <source>
        <dbReference type="SAM" id="Phobius"/>
    </source>
</evidence>
<evidence type="ECO:0000313" key="2">
    <source>
        <dbReference type="EMBL" id="CAG5070029.1"/>
    </source>
</evidence>
<evidence type="ECO:0000313" key="3">
    <source>
        <dbReference type="Proteomes" id="UP000679725"/>
    </source>
</evidence>
<comment type="caution">
    <text evidence="2">The sequence shown here is derived from an EMBL/GenBank/DDBJ whole genome shotgun (WGS) entry which is preliminary data.</text>
</comment>
<feature type="transmembrane region" description="Helical" evidence="1">
    <location>
        <begin position="76"/>
        <end position="101"/>
    </location>
</feature>
<name>A0ABM8UR68_9BACT</name>
<dbReference type="Proteomes" id="UP000679725">
    <property type="component" value="Unassembled WGS sequence"/>
</dbReference>
<dbReference type="Pfam" id="PF13858">
    <property type="entry name" value="DUF4199"/>
    <property type="match status" value="1"/>
</dbReference>